<evidence type="ECO:0000256" key="2">
    <source>
        <dbReference type="ARBA" id="ARBA00023125"/>
    </source>
</evidence>
<evidence type="ECO:0000313" key="6">
    <source>
        <dbReference type="Proteomes" id="UP000596202"/>
    </source>
</evidence>
<proteinExistence type="predicted"/>
<keyword evidence="3" id="KW-0804">Transcription</keyword>
<dbReference type="Proteomes" id="UP000596202">
    <property type="component" value="Chromosome"/>
</dbReference>
<name>A0A9Q7E6P2_MYROD</name>
<dbReference type="GO" id="GO:0003700">
    <property type="term" value="F:DNA-binding transcription factor activity"/>
    <property type="evidence" value="ECO:0007669"/>
    <property type="project" value="InterPro"/>
</dbReference>
<dbReference type="NCBIfam" id="NF033788">
    <property type="entry name" value="HTH_metalloreg"/>
    <property type="match status" value="1"/>
</dbReference>
<evidence type="ECO:0000256" key="1">
    <source>
        <dbReference type="ARBA" id="ARBA00023015"/>
    </source>
</evidence>
<dbReference type="AlphaFoldDB" id="A0A9Q7E6P2"/>
<dbReference type="OrthoDB" id="9794330at2"/>
<dbReference type="PROSITE" id="PS50987">
    <property type="entry name" value="HTH_ARSR_2"/>
    <property type="match status" value="1"/>
</dbReference>
<organism evidence="5 6">
    <name type="scientific">Myroides odoratus</name>
    <name type="common">Flavobacterium odoratum</name>
    <dbReference type="NCBI Taxonomy" id="256"/>
    <lineage>
        <taxon>Bacteria</taxon>
        <taxon>Pseudomonadati</taxon>
        <taxon>Bacteroidota</taxon>
        <taxon>Flavobacteriia</taxon>
        <taxon>Flavobacteriales</taxon>
        <taxon>Flavobacteriaceae</taxon>
        <taxon>Myroides</taxon>
    </lineage>
</organism>
<evidence type="ECO:0000313" key="5">
    <source>
        <dbReference type="EMBL" id="QQT98470.1"/>
    </source>
</evidence>
<dbReference type="SUPFAM" id="SSF46785">
    <property type="entry name" value="Winged helix' DNA-binding domain"/>
    <property type="match status" value="1"/>
</dbReference>
<dbReference type="InterPro" id="IPR051011">
    <property type="entry name" value="Metal_resp_trans_reg"/>
</dbReference>
<dbReference type="InterPro" id="IPR001845">
    <property type="entry name" value="HTH_ArsR_DNA-bd_dom"/>
</dbReference>
<dbReference type="Gene3D" id="1.10.10.10">
    <property type="entry name" value="Winged helix-like DNA-binding domain superfamily/Winged helix DNA-binding domain"/>
    <property type="match status" value="1"/>
</dbReference>
<reference evidence="5 6" key="1">
    <citation type="submission" date="2021-01" db="EMBL/GenBank/DDBJ databases">
        <title>FDA dAtabase for Regulatory Grade micrObial Sequences (FDA-ARGOS): Supporting development and validation of Infectious Disease Dx tests.</title>
        <authorList>
            <person name="Sproer C."/>
            <person name="Gronow S."/>
            <person name="Severitt S."/>
            <person name="Schroder I."/>
            <person name="Tallon L."/>
            <person name="Sadzewicz L."/>
            <person name="Zhao X."/>
            <person name="Boylan J."/>
            <person name="Ott S."/>
            <person name="Bowen H."/>
            <person name="Vavikolanu K."/>
            <person name="Mehta A."/>
            <person name="Aluvathingal J."/>
            <person name="Nadendla S."/>
            <person name="Lowell S."/>
            <person name="Myers T."/>
            <person name="Yan Y."/>
            <person name="Sichtig H."/>
        </authorList>
    </citation>
    <scope>NUCLEOTIDE SEQUENCE [LARGE SCALE GENOMIC DNA]</scope>
    <source>
        <strain evidence="5 6">FDAARGOS_1131</strain>
    </source>
</reference>
<evidence type="ECO:0000259" key="4">
    <source>
        <dbReference type="PROSITE" id="PS50987"/>
    </source>
</evidence>
<dbReference type="PANTHER" id="PTHR43132:SF6">
    <property type="entry name" value="HTH-TYPE TRANSCRIPTIONAL REPRESSOR CZRA"/>
    <property type="match status" value="1"/>
</dbReference>
<dbReference type="PANTHER" id="PTHR43132">
    <property type="entry name" value="ARSENICAL RESISTANCE OPERON REPRESSOR ARSR-RELATED"/>
    <property type="match status" value="1"/>
</dbReference>
<sequence>MKQKNSCIREEADNLQINRGKNTLTQVASQLDYVSHTLALVGNTARLQILYLLHQEKRLCVCDLSDMLEMTISAVSQHLRKLKDRQFLDTERQGQTIYYFLTQEHETLLLPLFQFIASSNEEIK</sequence>
<protein>
    <submittedName>
        <fullName evidence="5">Helix-turn-helix transcriptional regulator</fullName>
    </submittedName>
</protein>
<gene>
    <name evidence="5" type="ORF">I6I88_09510</name>
</gene>
<keyword evidence="1" id="KW-0805">Transcription regulation</keyword>
<dbReference type="Pfam" id="PF01022">
    <property type="entry name" value="HTH_5"/>
    <property type="match status" value="1"/>
</dbReference>
<dbReference type="CDD" id="cd00090">
    <property type="entry name" value="HTH_ARSR"/>
    <property type="match status" value="1"/>
</dbReference>
<keyword evidence="2" id="KW-0238">DNA-binding</keyword>
<accession>A0A9Q7E6P2</accession>
<dbReference type="PRINTS" id="PR00778">
    <property type="entry name" value="HTHARSR"/>
</dbReference>
<dbReference type="RefSeq" id="WP_002985258.1">
    <property type="nucleotide sequence ID" value="NZ_CP068108.1"/>
</dbReference>
<dbReference type="GO" id="GO:0003677">
    <property type="term" value="F:DNA binding"/>
    <property type="evidence" value="ECO:0007669"/>
    <property type="project" value="UniProtKB-KW"/>
</dbReference>
<dbReference type="SMART" id="SM00418">
    <property type="entry name" value="HTH_ARSR"/>
    <property type="match status" value="1"/>
</dbReference>
<dbReference type="GeneID" id="93527892"/>
<evidence type="ECO:0000256" key="3">
    <source>
        <dbReference type="ARBA" id="ARBA00023163"/>
    </source>
</evidence>
<dbReference type="InterPro" id="IPR036390">
    <property type="entry name" value="WH_DNA-bd_sf"/>
</dbReference>
<dbReference type="InterPro" id="IPR011991">
    <property type="entry name" value="ArsR-like_HTH"/>
</dbReference>
<dbReference type="InterPro" id="IPR036388">
    <property type="entry name" value="WH-like_DNA-bd_sf"/>
</dbReference>
<dbReference type="EMBL" id="CP068108">
    <property type="protein sequence ID" value="QQT98470.1"/>
    <property type="molecule type" value="Genomic_DNA"/>
</dbReference>
<feature type="domain" description="HTH arsR-type" evidence="4">
    <location>
        <begin position="26"/>
        <end position="121"/>
    </location>
</feature>